<dbReference type="Pfam" id="PF03441">
    <property type="entry name" value="FAD_binding_7"/>
    <property type="match status" value="1"/>
</dbReference>
<dbReference type="Pfam" id="PF00875">
    <property type="entry name" value="DNA_photolyase"/>
    <property type="match status" value="1"/>
</dbReference>
<feature type="binding site" evidence="4">
    <location>
        <begin position="373"/>
        <end position="375"/>
    </location>
    <ligand>
        <name>FAD</name>
        <dbReference type="ChEBI" id="CHEBI:57692"/>
    </ligand>
</feature>
<dbReference type="AlphaFoldDB" id="A0A547Q8G3"/>
<feature type="site" description="Electron transfer via tryptophanyl radical" evidence="5">
    <location>
        <position position="383"/>
    </location>
</feature>
<dbReference type="InterPro" id="IPR002081">
    <property type="entry name" value="Cryptochrome/DNA_photolyase_1"/>
</dbReference>
<evidence type="ECO:0000313" key="9">
    <source>
        <dbReference type="EMBL" id="TRD22667.1"/>
    </source>
</evidence>
<reference evidence="9 10" key="1">
    <citation type="submission" date="2019-06" db="EMBL/GenBank/DDBJ databases">
        <title>Paenimaribius caenipelagi gen. nov., sp. nov., isolated from a tidal flat.</title>
        <authorList>
            <person name="Yoon J.-H."/>
        </authorList>
    </citation>
    <scope>NUCLEOTIDE SEQUENCE [LARGE SCALE GENOMIC DNA]</scope>
    <source>
        <strain evidence="9 10">JBTF-M29</strain>
    </source>
</reference>
<feature type="domain" description="Photolyase/cryptochrome alpha/beta" evidence="8">
    <location>
        <begin position="5"/>
        <end position="131"/>
    </location>
</feature>
<dbReference type="Gene3D" id="3.40.50.620">
    <property type="entry name" value="HUPs"/>
    <property type="match status" value="1"/>
</dbReference>
<dbReference type="RefSeq" id="WP_142833611.1">
    <property type="nucleotide sequence ID" value="NZ_VFSV01000005.1"/>
</dbReference>
<keyword evidence="6" id="KW-0157">Chromophore</keyword>
<keyword evidence="9" id="KW-0456">Lyase</keyword>
<dbReference type="InterPro" id="IPR014729">
    <property type="entry name" value="Rossmann-like_a/b/a_fold"/>
</dbReference>
<feature type="binding site" evidence="4">
    <location>
        <position position="271"/>
    </location>
    <ligand>
        <name>FAD</name>
        <dbReference type="ChEBI" id="CHEBI:57692"/>
    </ligand>
</feature>
<evidence type="ECO:0000259" key="8">
    <source>
        <dbReference type="PROSITE" id="PS51645"/>
    </source>
</evidence>
<comment type="cofactor">
    <cofactor evidence="4">
        <name>FAD</name>
        <dbReference type="ChEBI" id="CHEBI:57692"/>
    </cofactor>
    <text evidence="4">Binds 1 FAD per subunit.</text>
</comment>
<keyword evidence="3 4" id="KW-0274">FAD</keyword>
<dbReference type="InterPro" id="IPR005101">
    <property type="entry name" value="Cryptochr/Photolyase_FAD-bd"/>
</dbReference>
<evidence type="ECO:0000256" key="2">
    <source>
        <dbReference type="ARBA" id="ARBA00022630"/>
    </source>
</evidence>
<name>A0A547Q8G3_9RHOB</name>
<accession>A0A547Q8G3</accession>
<dbReference type="Gene3D" id="1.10.579.10">
    <property type="entry name" value="DNA Cyclobutane Dipyrimidine Photolyase, subunit A, domain 3"/>
    <property type="match status" value="1"/>
</dbReference>
<comment type="cofactor">
    <cofactor evidence="1">
        <name>(6R)-5,10-methylene-5,6,7,8-tetrahydrofolate</name>
        <dbReference type="ChEBI" id="CHEBI:15636"/>
    </cofactor>
</comment>
<evidence type="ECO:0000256" key="7">
    <source>
        <dbReference type="SAM" id="MobiDB-lite"/>
    </source>
</evidence>
<dbReference type="PANTHER" id="PTHR11455:SF9">
    <property type="entry name" value="CRYPTOCHROME CIRCADIAN CLOCK 5 ISOFORM X1"/>
    <property type="match status" value="1"/>
</dbReference>
<organism evidence="9 10">
    <name type="scientific">Palleronia caenipelagi</name>
    <dbReference type="NCBI Taxonomy" id="2489174"/>
    <lineage>
        <taxon>Bacteria</taxon>
        <taxon>Pseudomonadati</taxon>
        <taxon>Pseudomonadota</taxon>
        <taxon>Alphaproteobacteria</taxon>
        <taxon>Rhodobacterales</taxon>
        <taxon>Roseobacteraceae</taxon>
        <taxon>Palleronia</taxon>
    </lineage>
</organism>
<dbReference type="GO" id="GO:0009416">
    <property type="term" value="P:response to light stimulus"/>
    <property type="evidence" value="ECO:0007669"/>
    <property type="project" value="TreeGrafter"/>
</dbReference>
<dbReference type="Gene3D" id="1.25.40.80">
    <property type="match status" value="1"/>
</dbReference>
<evidence type="ECO:0000256" key="1">
    <source>
        <dbReference type="ARBA" id="ARBA00001932"/>
    </source>
</evidence>
<keyword evidence="10" id="KW-1185">Reference proteome</keyword>
<feature type="site" description="Electron transfer via tryptophanyl radical" evidence="5">
    <location>
        <position position="305"/>
    </location>
</feature>
<comment type="similarity">
    <text evidence="6">Belongs to the DNA photolyase family.</text>
</comment>
<dbReference type="GO" id="GO:0071949">
    <property type="term" value="F:FAD binding"/>
    <property type="evidence" value="ECO:0007669"/>
    <property type="project" value="TreeGrafter"/>
</dbReference>
<protein>
    <submittedName>
        <fullName evidence="9">Deoxyribodipyrimidine photo-lyase</fullName>
    </submittedName>
</protein>
<comment type="caution">
    <text evidence="9">The sequence shown here is derived from an EMBL/GenBank/DDBJ whole genome shotgun (WGS) entry which is preliminary data.</text>
</comment>
<dbReference type="PROSITE" id="PS51645">
    <property type="entry name" value="PHR_CRY_ALPHA_BETA"/>
    <property type="match status" value="1"/>
</dbReference>
<evidence type="ECO:0000256" key="3">
    <source>
        <dbReference type="ARBA" id="ARBA00022827"/>
    </source>
</evidence>
<dbReference type="EMBL" id="VFSV01000005">
    <property type="protein sequence ID" value="TRD22667.1"/>
    <property type="molecule type" value="Genomic_DNA"/>
</dbReference>
<dbReference type="GO" id="GO:0003904">
    <property type="term" value="F:deoxyribodipyrimidine photo-lyase activity"/>
    <property type="evidence" value="ECO:0007669"/>
    <property type="project" value="TreeGrafter"/>
</dbReference>
<evidence type="ECO:0000256" key="6">
    <source>
        <dbReference type="RuleBase" id="RU004182"/>
    </source>
</evidence>
<evidence type="ECO:0000256" key="5">
    <source>
        <dbReference type="PIRSR" id="PIRSR602081-2"/>
    </source>
</evidence>
<dbReference type="SUPFAM" id="SSF52425">
    <property type="entry name" value="Cryptochrome/photolyase, N-terminal domain"/>
    <property type="match status" value="1"/>
</dbReference>
<dbReference type="Proteomes" id="UP000318590">
    <property type="component" value="Unassembled WGS sequence"/>
</dbReference>
<feature type="site" description="Electron transfer via tryptophanyl radical" evidence="5">
    <location>
        <position position="360"/>
    </location>
</feature>
<dbReference type="GO" id="GO:0003677">
    <property type="term" value="F:DNA binding"/>
    <property type="evidence" value="ECO:0007669"/>
    <property type="project" value="TreeGrafter"/>
</dbReference>
<dbReference type="PRINTS" id="PR00147">
    <property type="entry name" value="DNAPHOTLYASE"/>
</dbReference>
<gene>
    <name evidence="9" type="ORF">FEV53_04440</name>
</gene>
<dbReference type="InterPro" id="IPR036155">
    <property type="entry name" value="Crypto/Photolyase_N_sf"/>
</dbReference>
<dbReference type="OrthoDB" id="9772484at2"/>
<dbReference type="InterPro" id="IPR006050">
    <property type="entry name" value="DNA_photolyase_N"/>
</dbReference>
<feature type="binding site" evidence="4">
    <location>
        <position position="224"/>
    </location>
    <ligand>
        <name>FAD</name>
        <dbReference type="ChEBI" id="CHEBI:57692"/>
    </ligand>
</feature>
<evidence type="ECO:0000313" key="10">
    <source>
        <dbReference type="Proteomes" id="UP000318590"/>
    </source>
</evidence>
<feature type="binding site" evidence="4">
    <location>
        <begin position="236"/>
        <end position="240"/>
    </location>
    <ligand>
        <name>FAD</name>
        <dbReference type="ChEBI" id="CHEBI:57692"/>
    </ligand>
</feature>
<dbReference type="SUPFAM" id="SSF48173">
    <property type="entry name" value="Cryptochrome/photolyase FAD-binding domain"/>
    <property type="match status" value="1"/>
</dbReference>
<evidence type="ECO:0000256" key="4">
    <source>
        <dbReference type="PIRSR" id="PIRSR602081-1"/>
    </source>
</evidence>
<dbReference type="PANTHER" id="PTHR11455">
    <property type="entry name" value="CRYPTOCHROME"/>
    <property type="match status" value="1"/>
</dbReference>
<keyword evidence="2 4" id="KW-0285">Flavoprotein</keyword>
<sequence length="474" mass="53783">MSDTFPIIVWIRRDLRLTDHPALTAALESGRPILPVFILDELVETYGAAPKWRFGLGVGHYAERLEALGSRLILRRGKAAEVLRTLAEETGSDTVYWTRAYDPDAIARDKSVKAALTDAGLTAESHAGHVLFEPWTVETKQGGYYKVYTPYWRSVKDRDVPAPETAPSSLPAPESWPESERLDDWGMGNAMNRGAEIVAEYLTLGEEAAQTRLGVFMRDRIADYDTDRDYPATPGTSGLSENLAWGEISIRSCWHAGIRALHEGKPGAETWLKELVWRDFAYHLAYHTPRLVSGNWREDWDSFPWNEDGTTHEVTRWKQGRTGIRFVDAAMRELYVTGRMHNRARMIVASYLTKNLMSHWKIGLDWFADTLVDWDPAANALGWQWASGSGPDATPYFRVFNPETQLEKFDKHGRYVTRHIAELSQRPPETATQFYDAIPRSWGLSTSDSYPSTPIVSAKDGRDRALHAYENRDF</sequence>
<dbReference type="InterPro" id="IPR036134">
    <property type="entry name" value="Crypto/Photolyase_FAD-like_sf"/>
</dbReference>
<feature type="region of interest" description="Disordered" evidence="7">
    <location>
        <begin position="159"/>
        <end position="182"/>
    </location>
</feature>
<proteinExistence type="inferred from homology"/>